<comment type="cofactor">
    <cofactor evidence="1">
        <name>heme</name>
        <dbReference type="ChEBI" id="CHEBI:30413"/>
    </cofactor>
</comment>
<sequence length="125" mass="13893">MRYLTDRKRATGLGSARSGTGHFWEQRVSSIALLILMPLFLFPLAYNMGDGYEAVHAAYSHPINATVTVAFMLTAFLHFFQGIQVVIEDYVHGRWELVLIIGTRLLSASFALIGTIAILKIFFGA</sequence>
<dbReference type="RefSeq" id="WP_188526262.1">
    <property type="nucleotide sequence ID" value="NZ_BMGI01000001.1"/>
</dbReference>
<dbReference type="Pfam" id="PF01127">
    <property type="entry name" value="Sdh_cyt"/>
    <property type="match status" value="1"/>
</dbReference>
<evidence type="ECO:0000256" key="14">
    <source>
        <dbReference type="ARBA" id="ARBA00023004"/>
    </source>
</evidence>
<keyword evidence="18" id="KW-1185">Reference proteome</keyword>
<dbReference type="InterPro" id="IPR000701">
    <property type="entry name" value="SuccDH_FuR_B_TM-su"/>
</dbReference>
<evidence type="ECO:0000256" key="16">
    <source>
        <dbReference type="SAM" id="Phobius"/>
    </source>
</evidence>
<keyword evidence="12" id="KW-0249">Electron transport</keyword>
<proteinExistence type="predicted"/>
<feature type="transmembrane region" description="Helical" evidence="16">
    <location>
        <begin position="28"/>
        <end position="46"/>
    </location>
</feature>
<evidence type="ECO:0000256" key="5">
    <source>
        <dbReference type="ARBA" id="ARBA00011558"/>
    </source>
</evidence>
<evidence type="ECO:0000313" key="18">
    <source>
        <dbReference type="Proteomes" id="UP000617355"/>
    </source>
</evidence>
<dbReference type="CDD" id="cd03495">
    <property type="entry name" value="SQR_TypeC_SdhD_like"/>
    <property type="match status" value="1"/>
</dbReference>
<evidence type="ECO:0000256" key="7">
    <source>
        <dbReference type="ARBA" id="ARBA00022448"/>
    </source>
</evidence>
<keyword evidence="14" id="KW-0408">Iron</keyword>
<keyword evidence="11" id="KW-0479">Metal-binding</keyword>
<feature type="transmembrane region" description="Helical" evidence="16">
    <location>
        <begin position="99"/>
        <end position="123"/>
    </location>
</feature>
<keyword evidence="8" id="KW-0816">Tricarboxylic acid cycle</keyword>
<name>A0ABQ1QFC3_9RHOB</name>
<evidence type="ECO:0000256" key="6">
    <source>
        <dbReference type="ARBA" id="ARBA00019425"/>
    </source>
</evidence>
<evidence type="ECO:0000256" key="4">
    <source>
        <dbReference type="ARBA" id="ARBA00005163"/>
    </source>
</evidence>
<comment type="caution">
    <text evidence="17">The sequence shown here is derived from an EMBL/GenBank/DDBJ whole genome shotgun (WGS) entry which is preliminary data.</text>
</comment>
<keyword evidence="9" id="KW-0349">Heme</keyword>
<evidence type="ECO:0000256" key="3">
    <source>
        <dbReference type="ARBA" id="ARBA00004141"/>
    </source>
</evidence>
<evidence type="ECO:0000256" key="1">
    <source>
        <dbReference type="ARBA" id="ARBA00001971"/>
    </source>
</evidence>
<dbReference type="NCBIfam" id="TIGR02968">
    <property type="entry name" value="succ_dehyd_anc"/>
    <property type="match status" value="1"/>
</dbReference>
<gene>
    <name evidence="17" type="ORF">GCM10011358_07560</name>
</gene>
<dbReference type="Gene3D" id="1.20.1300.10">
    <property type="entry name" value="Fumarate reductase/succinate dehydrogenase, transmembrane subunit"/>
    <property type="match status" value="1"/>
</dbReference>
<comment type="subunit">
    <text evidence="5">Part of an enzyme complex containing four subunits: a flavoprotein, an iron-sulfur protein, plus two membrane-anchoring proteins, SdhC and SdhD.</text>
</comment>
<evidence type="ECO:0000256" key="13">
    <source>
        <dbReference type="ARBA" id="ARBA00022989"/>
    </source>
</evidence>
<keyword evidence="7" id="KW-0813">Transport</keyword>
<feature type="transmembrane region" description="Helical" evidence="16">
    <location>
        <begin position="66"/>
        <end position="87"/>
    </location>
</feature>
<dbReference type="Proteomes" id="UP000617355">
    <property type="component" value="Unassembled WGS sequence"/>
</dbReference>
<comment type="function">
    <text evidence="2">Membrane-anchoring subunit of succinate dehydrogenase (SDH).</text>
</comment>
<keyword evidence="10 16" id="KW-0812">Transmembrane</keyword>
<dbReference type="InterPro" id="IPR034804">
    <property type="entry name" value="SQR/QFR_C/D"/>
</dbReference>
<evidence type="ECO:0000256" key="2">
    <source>
        <dbReference type="ARBA" id="ARBA00004050"/>
    </source>
</evidence>
<evidence type="ECO:0000256" key="11">
    <source>
        <dbReference type="ARBA" id="ARBA00022723"/>
    </source>
</evidence>
<evidence type="ECO:0000256" key="15">
    <source>
        <dbReference type="ARBA" id="ARBA00023136"/>
    </source>
</evidence>
<evidence type="ECO:0000256" key="9">
    <source>
        <dbReference type="ARBA" id="ARBA00022617"/>
    </source>
</evidence>
<accession>A0ABQ1QFC3</accession>
<dbReference type="InterPro" id="IPR014312">
    <property type="entry name" value="Succ_DH_anchor"/>
</dbReference>
<organism evidence="17 18">
    <name type="scientific">Sinisalibacter lacisalsi</name>
    <dbReference type="NCBI Taxonomy" id="1526570"/>
    <lineage>
        <taxon>Bacteria</taxon>
        <taxon>Pseudomonadati</taxon>
        <taxon>Pseudomonadota</taxon>
        <taxon>Alphaproteobacteria</taxon>
        <taxon>Rhodobacterales</taxon>
        <taxon>Roseobacteraceae</taxon>
        <taxon>Sinisalibacter</taxon>
    </lineage>
</organism>
<protein>
    <recommendedName>
        <fullName evidence="6">Succinate dehydrogenase hydrophobic membrane anchor subunit</fullName>
    </recommendedName>
</protein>
<evidence type="ECO:0000256" key="8">
    <source>
        <dbReference type="ARBA" id="ARBA00022532"/>
    </source>
</evidence>
<evidence type="ECO:0000313" key="17">
    <source>
        <dbReference type="EMBL" id="GGD25549.1"/>
    </source>
</evidence>
<dbReference type="SUPFAM" id="SSF81343">
    <property type="entry name" value="Fumarate reductase respiratory complex transmembrane subunits"/>
    <property type="match status" value="1"/>
</dbReference>
<dbReference type="EMBL" id="BMGI01000001">
    <property type="protein sequence ID" value="GGD25549.1"/>
    <property type="molecule type" value="Genomic_DNA"/>
</dbReference>
<reference evidence="18" key="1">
    <citation type="journal article" date="2019" name="Int. J. Syst. Evol. Microbiol.">
        <title>The Global Catalogue of Microorganisms (GCM) 10K type strain sequencing project: providing services to taxonomists for standard genome sequencing and annotation.</title>
        <authorList>
            <consortium name="The Broad Institute Genomics Platform"/>
            <consortium name="The Broad Institute Genome Sequencing Center for Infectious Disease"/>
            <person name="Wu L."/>
            <person name="Ma J."/>
        </authorList>
    </citation>
    <scope>NUCLEOTIDE SEQUENCE [LARGE SCALE GENOMIC DNA]</scope>
    <source>
        <strain evidence="18">CGMCC 1.12922</strain>
    </source>
</reference>
<keyword evidence="13 16" id="KW-1133">Transmembrane helix</keyword>
<comment type="pathway">
    <text evidence="4">Carbohydrate metabolism; tricarboxylic acid cycle.</text>
</comment>
<evidence type="ECO:0000256" key="10">
    <source>
        <dbReference type="ARBA" id="ARBA00022692"/>
    </source>
</evidence>
<evidence type="ECO:0000256" key="12">
    <source>
        <dbReference type="ARBA" id="ARBA00022982"/>
    </source>
</evidence>
<comment type="subcellular location">
    <subcellularLocation>
        <location evidence="3">Membrane</location>
        <topology evidence="3">Multi-pass membrane protein</topology>
    </subcellularLocation>
</comment>
<keyword evidence="15 16" id="KW-0472">Membrane</keyword>